<dbReference type="PANTHER" id="PTHR43682:SF1">
    <property type="entry name" value="LACTATE UTILIZATION PROTEIN C"/>
    <property type="match status" value="1"/>
</dbReference>
<dbReference type="Gene3D" id="3.40.50.10420">
    <property type="entry name" value="NagB/RpiA/CoA transferase-like"/>
    <property type="match status" value="1"/>
</dbReference>
<dbReference type="Pfam" id="PF02589">
    <property type="entry name" value="LUD_dom"/>
    <property type="match status" value="1"/>
</dbReference>
<evidence type="ECO:0000259" key="1">
    <source>
        <dbReference type="Pfam" id="PF02589"/>
    </source>
</evidence>
<reference evidence="2 3" key="1">
    <citation type="submission" date="2017-04" db="EMBL/GenBank/DDBJ databases">
        <authorList>
            <person name="Afonso C.L."/>
            <person name="Miller P.J."/>
            <person name="Scott M.A."/>
            <person name="Spackman E."/>
            <person name="Goraichik I."/>
            <person name="Dimitrov K.M."/>
            <person name="Suarez D.L."/>
            <person name="Swayne D.E."/>
        </authorList>
    </citation>
    <scope>NUCLEOTIDE SEQUENCE [LARGE SCALE GENOMIC DNA]</scope>
    <source>
        <strain evidence="2 3">11</strain>
    </source>
</reference>
<dbReference type="STRING" id="1852522.SAMN06295960_4390"/>
<evidence type="ECO:0000313" key="2">
    <source>
        <dbReference type="EMBL" id="SMG57440.1"/>
    </source>
</evidence>
<dbReference type="AlphaFoldDB" id="A0A1X7LUU0"/>
<feature type="domain" description="LUD" evidence="1">
    <location>
        <begin position="60"/>
        <end position="253"/>
    </location>
</feature>
<evidence type="ECO:0000313" key="3">
    <source>
        <dbReference type="Proteomes" id="UP000193834"/>
    </source>
</evidence>
<proteinExistence type="predicted"/>
<organism evidence="2 3">
    <name type="scientific">Paenibacillus aquistagni</name>
    <dbReference type="NCBI Taxonomy" id="1852522"/>
    <lineage>
        <taxon>Bacteria</taxon>
        <taxon>Bacillati</taxon>
        <taxon>Bacillota</taxon>
        <taxon>Bacilli</taxon>
        <taxon>Bacillales</taxon>
        <taxon>Paenibacillaceae</taxon>
        <taxon>Paenibacillus</taxon>
    </lineage>
</organism>
<keyword evidence="3" id="KW-1185">Reference proteome</keyword>
<dbReference type="InterPro" id="IPR024185">
    <property type="entry name" value="FTHF_cligase-like_sf"/>
</dbReference>
<gene>
    <name evidence="2" type="ORF">SAMN06295960_4390</name>
</gene>
<dbReference type="InterPro" id="IPR003741">
    <property type="entry name" value="LUD_dom"/>
</dbReference>
<name>A0A1X7LUU0_9BACL</name>
<dbReference type="RefSeq" id="WP_085498060.1">
    <property type="nucleotide sequence ID" value="NZ_FXAZ01000008.1"/>
</dbReference>
<dbReference type="SUPFAM" id="SSF100950">
    <property type="entry name" value="NagB/RpiA/CoA transferase-like"/>
    <property type="match status" value="1"/>
</dbReference>
<accession>A0A1X7LUU0</accession>
<protein>
    <submittedName>
        <fullName evidence="2">L-lactate dehydrogenase complex protein LldG</fullName>
    </submittedName>
</protein>
<dbReference type="Proteomes" id="UP000193834">
    <property type="component" value="Unassembled WGS sequence"/>
</dbReference>
<sequence length="256" mass="28418">MNDKTFLAELDAQSRVKQEEFFDHIASRLQRPRQKTAPIRTLKGAPEDWDRYELSLEARITQFVKHWELAGGHAHRLAAMKDAVLLIQDMVRHTGAKHLIMQDQPELEPIQTALLRTKEELQREEQQDINLTIWNAHGLDDAAKGWLVAAAAQADIGITAAHAAVSYTGSVVLPSSEISGRTVSLLPTMLIVIIPVLRLKTRLGEVLRPMDEWPLAERPAGIHFVSGPSRSADIENDLTIGVHGPGIVHALLIEEA</sequence>
<dbReference type="EMBL" id="FXAZ01000008">
    <property type="protein sequence ID" value="SMG57440.1"/>
    <property type="molecule type" value="Genomic_DNA"/>
</dbReference>
<dbReference type="InterPro" id="IPR037171">
    <property type="entry name" value="NagB/RpiA_transferase-like"/>
</dbReference>
<dbReference type="OrthoDB" id="9794157at2"/>
<dbReference type="PANTHER" id="PTHR43682">
    <property type="entry name" value="LACTATE UTILIZATION PROTEIN C"/>
    <property type="match status" value="1"/>
</dbReference>